<reference evidence="2 3" key="1">
    <citation type="journal article" date="2016" name="Mol. Biol. Evol.">
        <title>Comparative Genomics of Early-Diverging Mushroom-Forming Fungi Provides Insights into the Origins of Lignocellulose Decay Capabilities.</title>
        <authorList>
            <person name="Nagy L.G."/>
            <person name="Riley R."/>
            <person name="Tritt A."/>
            <person name="Adam C."/>
            <person name="Daum C."/>
            <person name="Floudas D."/>
            <person name="Sun H."/>
            <person name="Yadav J.S."/>
            <person name="Pangilinan J."/>
            <person name="Larsson K.H."/>
            <person name="Matsuura K."/>
            <person name="Barry K."/>
            <person name="Labutti K."/>
            <person name="Kuo R."/>
            <person name="Ohm R.A."/>
            <person name="Bhattacharya S.S."/>
            <person name="Shirouzu T."/>
            <person name="Yoshinaga Y."/>
            <person name="Martin F.M."/>
            <person name="Grigoriev I.V."/>
            <person name="Hibbett D.S."/>
        </authorList>
    </citation>
    <scope>NUCLEOTIDE SEQUENCE [LARGE SCALE GENOMIC DNA]</scope>
    <source>
        <strain evidence="2 3">HHB12733</strain>
    </source>
</reference>
<dbReference type="EMBL" id="KV424036">
    <property type="protein sequence ID" value="KZT53483.1"/>
    <property type="molecule type" value="Genomic_DNA"/>
</dbReference>
<evidence type="ECO:0008006" key="4">
    <source>
        <dbReference type="Google" id="ProtNLM"/>
    </source>
</evidence>
<name>A0A165DT40_9BASI</name>
<protein>
    <recommendedName>
        <fullName evidence="4">Ubiquitin 3 binding protein But2 C-terminal domain-containing protein</fullName>
    </recommendedName>
</protein>
<feature type="chain" id="PRO_5007856854" description="Ubiquitin 3 binding protein But2 C-terminal domain-containing protein" evidence="1">
    <location>
        <begin position="21"/>
        <end position="131"/>
    </location>
</feature>
<dbReference type="AlphaFoldDB" id="A0A165DT40"/>
<dbReference type="InParanoid" id="A0A165DT40"/>
<dbReference type="Proteomes" id="UP000076842">
    <property type="component" value="Unassembled WGS sequence"/>
</dbReference>
<sequence>MQSLASILSLTVVLLSMVQAMVIQKRNSFGMNTFSGTSCQGFDGFFQGTAVGANSGTFPSPIKSFMVSFTDHTCEVILWTGDFSGSRLTVAASSLEDGECFGSATGDSFESYDIHCFPGGLSARAMPSPAP</sequence>
<gene>
    <name evidence="2" type="ORF">CALCODRAFT_528912</name>
</gene>
<organism evidence="2 3">
    <name type="scientific">Calocera cornea HHB12733</name>
    <dbReference type="NCBI Taxonomy" id="1353952"/>
    <lineage>
        <taxon>Eukaryota</taxon>
        <taxon>Fungi</taxon>
        <taxon>Dikarya</taxon>
        <taxon>Basidiomycota</taxon>
        <taxon>Agaricomycotina</taxon>
        <taxon>Dacrymycetes</taxon>
        <taxon>Dacrymycetales</taxon>
        <taxon>Dacrymycetaceae</taxon>
        <taxon>Calocera</taxon>
    </lineage>
</organism>
<keyword evidence="3" id="KW-1185">Reference proteome</keyword>
<dbReference type="OrthoDB" id="3660025at2759"/>
<evidence type="ECO:0000256" key="1">
    <source>
        <dbReference type="SAM" id="SignalP"/>
    </source>
</evidence>
<proteinExistence type="predicted"/>
<feature type="signal peptide" evidence="1">
    <location>
        <begin position="1"/>
        <end position="20"/>
    </location>
</feature>
<accession>A0A165DT40</accession>
<evidence type="ECO:0000313" key="3">
    <source>
        <dbReference type="Proteomes" id="UP000076842"/>
    </source>
</evidence>
<keyword evidence="1" id="KW-0732">Signal</keyword>
<evidence type="ECO:0000313" key="2">
    <source>
        <dbReference type="EMBL" id="KZT53483.1"/>
    </source>
</evidence>